<name>A0AAV9GFM0_9PEZI</name>
<proteinExistence type="predicted"/>
<evidence type="ECO:0000313" key="3">
    <source>
        <dbReference type="EMBL" id="KAK4446909.1"/>
    </source>
</evidence>
<dbReference type="AlphaFoldDB" id="A0AAV9GFM0"/>
<comment type="caution">
    <text evidence="3">The sequence shown here is derived from an EMBL/GenBank/DDBJ whole genome shotgun (WGS) entry which is preliminary data.</text>
</comment>
<dbReference type="GO" id="GO:0007165">
    <property type="term" value="P:signal transduction"/>
    <property type="evidence" value="ECO:0007669"/>
    <property type="project" value="InterPro"/>
</dbReference>
<sequence length="519" mass="56530">MADPLSIAAGVAGLLSLSATAYGALSAFLADTKNAPKAAHDILLEVSEMRLALMSTSDILTTFHAIPRVRKKMVQLQHLILVLTQTFDTFSDLRTLLARFSHIPQSLWTRIKWAWLQSRTNDMVKRLRSHKASISLVLNILQCESDLEAENSRAALNQIMQKICTDNNTIRLQLLQADSVAVNDTWPLSSTDDEITPRRVVGEATKASDVRCDGACTRPSESHQASIPGGRSFEDVLAQTWVYSRTRDNATDMSFSTGLFDSRSWGVISGLSLGEISHISVIRLPVSTDAMEEATSGWYWESKVTHLPPTWDRTPQKDSSAPWARATVTLPRRYTIALVGDGGVGKSSMASQLCFGSIVPHALDFTIQDSYNLDITVDGRKSPCQVIDTSGQEGYEVLLQDAIEDADGVIVVFSLDSVQSFHRAKSLLDIVKAAKRPLTAVGAASPSSGNTNPLPMALVGNKLDLNLRWHVSRFDATRAAKTAGCAFFECSALAGKGVSDPFCEVIRIAGKDRTSRGYA</sequence>
<gene>
    <name evidence="3" type="ORF">QBC34DRAFT_410594</name>
</gene>
<dbReference type="SMART" id="SM00175">
    <property type="entry name" value="RAB"/>
    <property type="match status" value="1"/>
</dbReference>
<dbReference type="PROSITE" id="PS51421">
    <property type="entry name" value="RAS"/>
    <property type="match status" value="1"/>
</dbReference>
<accession>A0AAV9GFM0</accession>
<keyword evidence="2" id="KW-0342">GTP-binding</keyword>
<evidence type="ECO:0000313" key="4">
    <source>
        <dbReference type="Proteomes" id="UP001321760"/>
    </source>
</evidence>
<keyword evidence="1" id="KW-0547">Nucleotide-binding</keyword>
<dbReference type="SUPFAM" id="SSF52540">
    <property type="entry name" value="P-loop containing nucleoside triphosphate hydrolases"/>
    <property type="match status" value="1"/>
</dbReference>
<dbReference type="NCBIfam" id="TIGR00231">
    <property type="entry name" value="small_GTP"/>
    <property type="match status" value="1"/>
</dbReference>
<dbReference type="GO" id="GO:0003924">
    <property type="term" value="F:GTPase activity"/>
    <property type="evidence" value="ECO:0007669"/>
    <property type="project" value="InterPro"/>
</dbReference>
<dbReference type="InterPro" id="IPR020849">
    <property type="entry name" value="Small_GTPase_Ras-type"/>
</dbReference>
<dbReference type="GO" id="GO:0005525">
    <property type="term" value="F:GTP binding"/>
    <property type="evidence" value="ECO:0007669"/>
    <property type="project" value="UniProtKB-KW"/>
</dbReference>
<dbReference type="GO" id="GO:0016020">
    <property type="term" value="C:membrane"/>
    <property type="evidence" value="ECO:0007669"/>
    <property type="project" value="InterPro"/>
</dbReference>
<dbReference type="SMART" id="SM00174">
    <property type="entry name" value="RHO"/>
    <property type="match status" value="1"/>
</dbReference>
<organism evidence="3 4">
    <name type="scientific">Podospora aff. communis PSN243</name>
    <dbReference type="NCBI Taxonomy" id="3040156"/>
    <lineage>
        <taxon>Eukaryota</taxon>
        <taxon>Fungi</taxon>
        <taxon>Dikarya</taxon>
        <taxon>Ascomycota</taxon>
        <taxon>Pezizomycotina</taxon>
        <taxon>Sordariomycetes</taxon>
        <taxon>Sordariomycetidae</taxon>
        <taxon>Sordariales</taxon>
        <taxon>Podosporaceae</taxon>
        <taxon>Podospora</taxon>
    </lineage>
</organism>
<keyword evidence="3" id="KW-0378">Hydrolase</keyword>
<dbReference type="InterPro" id="IPR005225">
    <property type="entry name" value="Small_GTP-bd"/>
</dbReference>
<reference evidence="3" key="2">
    <citation type="submission" date="2023-05" db="EMBL/GenBank/DDBJ databases">
        <authorList>
            <consortium name="Lawrence Berkeley National Laboratory"/>
            <person name="Steindorff A."/>
            <person name="Hensen N."/>
            <person name="Bonometti L."/>
            <person name="Westerberg I."/>
            <person name="Brannstrom I.O."/>
            <person name="Guillou S."/>
            <person name="Cros-Aarteil S."/>
            <person name="Calhoun S."/>
            <person name="Haridas S."/>
            <person name="Kuo A."/>
            <person name="Mondo S."/>
            <person name="Pangilinan J."/>
            <person name="Riley R."/>
            <person name="Labutti K."/>
            <person name="Andreopoulos B."/>
            <person name="Lipzen A."/>
            <person name="Chen C."/>
            <person name="Yanf M."/>
            <person name="Daum C."/>
            <person name="Ng V."/>
            <person name="Clum A."/>
            <person name="Ohm R."/>
            <person name="Martin F."/>
            <person name="Silar P."/>
            <person name="Natvig D."/>
            <person name="Lalanne C."/>
            <person name="Gautier V."/>
            <person name="Ament-Velasquez S.L."/>
            <person name="Kruys A."/>
            <person name="Hutchinson M.I."/>
            <person name="Powell A.J."/>
            <person name="Barry K."/>
            <person name="Miller A.N."/>
            <person name="Grigoriev I.V."/>
            <person name="Debuchy R."/>
            <person name="Gladieux P."/>
            <person name="Thoren M.H."/>
            <person name="Johannesson H."/>
        </authorList>
    </citation>
    <scope>NUCLEOTIDE SEQUENCE</scope>
    <source>
        <strain evidence="3">PSN243</strain>
    </source>
</reference>
<dbReference type="InterPro" id="IPR001806">
    <property type="entry name" value="Small_GTPase"/>
</dbReference>
<reference evidence="3" key="1">
    <citation type="journal article" date="2023" name="Mol. Phylogenet. Evol.">
        <title>Genome-scale phylogeny and comparative genomics of the fungal order Sordariales.</title>
        <authorList>
            <person name="Hensen N."/>
            <person name="Bonometti L."/>
            <person name="Westerberg I."/>
            <person name="Brannstrom I.O."/>
            <person name="Guillou S."/>
            <person name="Cros-Aarteil S."/>
            <person name="Calhoun S."/>
            <person name="Haridas S."/>
            <person name="Kuo A."/>
            <person name="Mondo S."/>
            <person name="Pangilinan J."/>
            <person name="Riley R."/>
            <person name="LaButti K."/>
            <person name="Andreopoulos B."/>
            <person name="Lipzen A."/>
            <person name="Chen C."/>
            <person name="Yan M."/>
            <person name="Daum C."/>
            <person name="Ng V."/>
            <person name="Clum A."/>
            <person name="Steindorff A."/>
            <person name="Ohm R.A."/>
            <person name="Martin F."/>
            <person name="Silar P."/>
            <person name="Natvig D.O."/>
            <person name="Lalanne C."/>
            <person name="Gautier V."/>
            <person name="Ament-Velasquez S.L."/>
            <person name="Kruys A."/>
            <person name="Hutchinson M.I."/>
            <person name="Powell A.J."/>
            <person name="Barry K."/>
            <person name="Miller A.N."/>
            <person name="Grigoriev I.V."/>
            <person name="Debuchy R."/>
            <person name="Gladieux P."/>
            <person name="Hiltunen Thoren M."/>
            <person name="Johannesson H."/>
        </authorList>
    </citation>
    <scope>NUCLEOTIDE SEQUENCE</scope>
    <source>
        <strain evidence="3">PSN243</strain>
    </source>
</reference>
<dbReference type="SMART" id="SM00173">
    <property type="entry name" value="RAS"/>
    <property type="match status" value="1"/>
</dbReference>
<dbReference type="EMBL" id="MU865953">
    <property type="protein sequence ID" value="KAK4446909.1"/>
    <property type="molecule type" value="Genomic_DNA"/>
</dbReference>
<dbReference type="PANTHER" id="PTHR24070">
    <property type="entry name" value="RAS, DI-RAS, AND RHEB FAMILY MEMBERS OF SMALL GTPASE SUPERFAMILY"/>
    <property type="match status" value="1"/>
</dbReference>
<dbReference type="PRINTS" id="PR00449">
    <property type="entry name" value="RASTRNSFRMNG"/>
</dbReference>
<evidence type="ECO:0000256" key="1">
    <source>
        <dbReference type="ARBA" id="ARBA00022741"/>
    </source>
</evidence>
<dbReference type="Pfam" id="PF00071">
    <property type="entry name" value="Ras"/>
    <property type="match status" value="1"/>
</dbReference>
<keyword evidence="4" id="KW-1185">Reference proteome</keyword>
<dbReference type="Gene3D" id="3.40.50.300">
    <property type="entry name" value="P-loop containing nucleotide triphosphate hydrolases"/>
    <property type="match status" value="1"/>
</dbReference>
<dbReference type="InterPro" id="IPR027417">
    <property type="entry name" value="P-loop_NTPase"/>
</dbReference>
<dbReference type="Proteomes" id="UP001321760">
    <property type="component" value="Unassembled WGS sequence"/>
</dbReference>
<dbReference type="PROSITE" id="PS51419">
    <property type="entry name" value="RAB"/>
    <property type="match status" value="1"/>
</dbReference>
<evidence type="ECO:0000256" key="2">
    <source>
        <dbReference type="ARBA" id="ARBA00023134"/>
    </source>
</evidence>
<protein>
    <submittedName>
        <fullName evidence="3">P-loop containing nucleoside triphosphate hydrolase protein</fullName>
    </submittedName>
</protein>